<dbReference type="GO" id="GO:0110001">
    <property type="term" value="C:toxin-antitoxin complex"/>
    <property type="evidence" value="ECO:0007669"/>
    <property type="project" value="InterPro"/>
</dbReference>
<keyword evidence="3" id="KW-0378">Hydrolase</keyword>
<dbReference type="STRING" id="1618570.UT08_C0011G0035"/>
<protein>
    <recommendedName>
        <fullName evidence="7">DUF86 domain-containing protein</fullName>
    </recommendedName>
</protein>
<evidence type="ECO:0000313" key="6">
    <source>
        <dbReference type="Proteomes" id="UP000034081"/>
    </source>
</evidence>
<dbReference type="InterPro" id="IPR052379">
    <property type="entry name" value="Type_VII_TA_RNase"/>
</dbReference>
<dbReference type="Pfam" id="PF01934">
    <property type="entry name" value="HepT-like"/>
    <property type="match status" value="1"/>
</dbReference>
<accession>A0A0G0L200</accession>
<proteinExistence type="inferred from homology"/>
<keyword evidence="2" id="KW-0540">Nuclease</keyword>
<comment type="caution">
    <text evidence="5">The sequence shown here is derived from an EMBL/GenBank/DDBJ whole genome shotgun (WGS) entry which is preliminary data.</text>
</comment>
<dbReference type="PANTHER" id="PTHR33397:SF5">
    <property type="entry name" value="RNASE YUTE-RELATED"/>
    <property type="match status" value="1"/>
</dbReference>
<evidence type="ECO:0008006" key="7">
    <source>
        <dbReference type="Google" id="ProtNLM"/>
    </source>
</evidence>
<dbReference type="InterPro" id="IPR008201">
    <property type="entry name" value="HepT-like"/>
</dbReference>
<evidence type="ECO:0000256" key="4">
    <source>
        <dbReference type="ARBA" id="ARBA00024207"/>
    </source>
</evidence>
<evidence type="ECO:0000256" key="3">
    <source>
        <dbReference type="ARBA" id="ARBA00022801"/>
    </source>
</evidence>
<keyword evidence="1" id="KW-1277">Toxin-antitoxin system</keyword>
<dbReference type="InterPro" id="IPR037038">
    <property type="entry name" value="HepT-like_sf"/>
</dbReference>
<evidence type="ECO:0000256" key="2">
    <source>
        <dbReference type="ARBA" id="ARBA00022722"/>
    </source>
</evidence>
<dbReference type="EMBL" id="LBVL01000011">
    <property type="protein sequence ID" value="KKQ85017.1"/>
    <property type="molecule type" value="Genomic_DNA"/>
</dbReference>
<organism evidence="5 6">
    <name type="scientific">Candidatus Woesebacteria bacterium GW2011_GWB1_38_8</name>
    <dbReference type="NCBI Taxonomy" id="1618570"/>
    <lineage>
        <taxon>Bacteria</taxon>
        <taxon>Candidatus Woeseibacteriota</taxon>
    </lineage>
</organism>
<dbReference type="GO" id="GO:0004540">
    <property type="term" value="F:RNA nuclease activity"/>
    <property type="evidence" value="ECO:0007669"/>
    <property type="project" value="InterPro"/>
</dbReference>
<comment type="similarity">
    <text evidence="4">Belongs to the HepT RNase toxin family.</text>
</comment>
<reference evidence="5 6" key="1">
    <citation type="journal article" date="2015" name="Nature">
        <title>rRNA introns, odd ribosomes, and small enigmatic genomes across a large radiation of phyla.</title>
        <authorList>
            <person name="Brown C.T."/>
            <person name="Hug L.A."/>
            <person name="Thomas B.C."/>
            <person name="Sharon I."/>
            <person name="Castelle C.J."/>
            <person name="Singh A."/>
            <person name="Wilkins M.J."/>
            <person name="Williams K.H."/>
            <person name="Banfield J.F."/>
        </authorList>
    </citation>
    <scope>NUCLEOTIDE SEQUENCE [LARGE SCALE GENOMIC DNA]</scope>
</reference>
<dbReference type="Proteomes" id="UP000034081">
    <property type="component" value="Unassembled WGS sequence"/>
</dbReference>
<evidence type="ECO:0000256" key="1">
    <source>
        <dbReference type="ARBA" id="ARBA00022649"/>
    </source>
</evidence>
<dbReference type="PANTHER" id="PTHR33397">
    <property type="entry name" value="UPF0331 PROTEIN YUTE"/>
    <property type="match status" value="1"/>
</dbReference>
<name>A0A0G0L200_9BACT</name>
<dbReference type="AlphaFoldDB" id="A0A0G0L200"/>
<dbReference type="Gene3D" id="1.20.120.580">
    <property type="entry name" value="bsu32300-like"/>
    <property type="match status" value="1"/>
</dbReference>
<evidence type="ECO:0000313" key="5">
    <source>
        <dbReference type="EMBL" id="KKQ85017.1"/>
    </source>
</evidence>
<dbReference type="NCBIfam" id="NF047751">
    <property type="entry name" value="HepT_toxin"/>
    <property type="match status" value="1"/>
</dbReference>
<dbReference type="GO" id="GO:0016787">
    <property type="term" value="F:hydrolase activity"/>
    <property type="evidence" value="ECO:0007669"/>
    <property type="project" value="UniProtKB-KW"/>
</dbReference>
<sequence length="140" mass="16354">MPIDKEIIENHLDQLKDYIADIENMDFSEESLVKDRDIQHLLSHRMHIAVEVCIDIATHIASALELPGRNSAVDVILLLGKKGILTKEFSEKFQQAPKLRNLLIHGYDNIDYRMLYKDYKNDLADLKEFARQIKEYLEKN</sequence>
<gene>
    <name evidence="5" type="ORF">UT08_C0011G0035</name>
</gene>